<dbReference type="Pfam" id="PF13460">
    <property type="entry name" value="NAD_binding_10"/>
    <property type="match status" value="1"/>
</dbReference>
<dbReference type="AlphaFoldDB" id="A0A0V1PUM5"/>
<organism evidence="2 3">
    <name type="scientific">Debaryomyces fabryi</name>
    <dbReference type="NCBI Taxonomy" id="58627"/>
    <lineage>
        <taxon>Eukaryota</taxon>
        <taxon>Fungi</taxon>
        <taxon>Dikarya</taxon>
        <taxon>Ascomycota</taxon>
        <taxon>Saccharomycotina</taxon>
        <taxon>Pichiomycetes</taxon>
        <taxon>Debaryomycetaceae</taxon>
        <taxon>Debaryomyces</taxon>
    </lineage>
</organism>
<dbReference type="Gene3D" id="3.40.50.720">
    <property type="entry name" value="NAD(P)-binding Rossmann-like Domain"/>
    <property type="match status" value="1"/>
</dbReference>
<protein>
    <recommendedName>
        <fullName evidence="1">NAD(P)-binding domain-containing protein</fullName>
    </recommendedName>
</protein>
<accession>A0A0V1PUM5</accession>
<dbReference type="PANTHER" id="PTHR48079:SF3">
    <property type="entry name" value="NAD-DEPENDENT EPIMERASE_DEHYDRATASE DOMAIN-CONTAINING PROTEIN"/>
    <property type="match status" value="1"/>
</dbReference>
<dbReference type="InterPro" id="IPR016040">
    <property type="entry name" value="NAD(P)-bd_dom"/>
</dbReference>
<dbReference type="InterPro" id="IPR036291">
    <property type="entry name" value="NAD(P)-bd_dom_sf"/>
</dbReference>
<reference evidence="2 3" key="1">
    <citation type="submission" date="2015-11" db="EMBL/GenBank/DDBJ databases">
        <title>The genome of Debaryomyces fabryi.</title>
        <authorList>
            <person name="Tafer H."/>
            <person name="Lopandic K."/>
        </authorList>
    </citation>
    <scope>NUCLEOTIDE SEQUENCE [LARGE SCALE GENOMIC DNA]</scope>
    <source>
        <strain evidence="2 3">CBS 789</strain>
    </source>
</reference>
<dbReference type="InterPro" id="IPR051783">
    <property type="entry name" value="NAD(P)-dependent_oxidoreduct"/>
</dbReference>
<dbReference type="GO" id="GO:0005737">
    <property type="term" value="C:cytoplasm"/>
    <property type="evidence" value="ECO:0007669"/>
    <property type="project" value="TreeGrafter"/>
</dbReference>
<dbReference type="PANTHER" id="PTHR48079">
    <property type="entry name" value="PROTEIN YEEZ"/>
    <property type="match status" value="1"/>
</dbReference>
<dbReference type="RefSeq" id="XP_015466012.1">
    <property type="nucleotide sequence ID" value="XM_015613146.1"/>
</dbReference>
<name>A0A0V1PUM5_9ASCO</name>
<proteinExistence type="predicted"/>
<feature type="domain" description="NAD(P)-binding" evidence="1">
    <location>
        <begin position="7"/>
        <end position="94"/>
    </location>
</feature>
<evidence type="ECO:0000259" key="1">
    <source>
        <dbReference type="Pfam" id="PF13460"/>
    </source>
</evidence>
<keyword evidence="3" id="KW-1185">Reference proteome</keyword>
<dbReference type="Proteomes" id="UP000054251">
    <property type="component" value="Unassembled WGS sequence"/>
</dbReference>
<dbReference type="SUPFAM" id="SSF51735">
    <property type="entry name" value="NAD(P)-binding Rossmann-fold domains"/>
    <property type="match status" value="1"/>
</dbReference>
<evidence type="ECO:0000313" key="2">
    <source>
        <dbReference type="EMBL" id="KRZ99909.1"/>
    </source>
</evidence>
<comment type="caution">
    <text evidence="2">The sequence shown here is derived from an EMBL/GenBank/DDBJ whole genome shotgun (WGS) entry which is preliminary data.</text>
</comment>
<gene>
    <name evidence="2" type="ORF">AC631_04317</name>
</gene>
<evidence type="ECO:0000313" key="3">
    <source>
        <dbReference type="Proteomes" id="UP000054251"/>
    </source>
</evidence>
<dbReference type="OrthoDB" id="10000533at2759"/>
<dbReference type="GO" id="GO:0004029">
    <property type="term" value="F:aldehyde dehydrogenase (NAD+) activity"/>
    <property type="evidence" value="ECO:0007669"/>
    <property type="project" value="TreeGrafter"/>
</dbReference>
<dbReference type="EMBL" id="LMYN01000113">
    <property type="protein sequence ID" value="KRZ99909.1"/>
    <property type="molecule type" value="Genomic_DNA"/>
</dbReference>
<dbReference type="GeneID" id="26841326"/>
<sequence length="298" mass="32495">MKVLVLGATGFIGSSVADALVRAGHQVIGQTRNSLQCAKKLESREIEVLQSDPFSDDKWTSILGSIDAVVDCLGGSAPIDKENINIIRKAEQAERHPTASKLVYIWTSGVWLHGDDRWEIVTDGTEATRAPGKVSWRPEVENIIVSSKAIDGIVIRPGLVYGRSGSVPGMLFSQAVTDKKIEWPGEPGGRYATVHVDDLGELYRLAVEKHPLVKHLKLEGSNFATESVDLFLSRVAELAGLDSYSYKTPVSPFEIALSGTSIVRGTLARSILGWQPVKPSLIDGLQVYYRSSLANWQN</sequence>